<dbReference type="InterPro" id="IPR034422">
    <property type="entry name" value="HydE/PylB-like"/>
</dbReference>
<dbReference type="Gene3D" id="3.20.20.70">
    <property type="entry name" value="Aldolase class I"/>
    <property type="match status" value="1"/>
</dbReference>
<evidence type="ECO:0000256" key="7">
    <source>
        <dbReference type="PIRSR" id="PIRSR004762-1"/>
    </source>
</evidence>
<name>A0A1V5SQA2_9BACT</name>
<proteinExistence type="predicted"/>
<evidence type="ECO:0000256" key="5">
    <source>
        <dbReference type="ARBA" id="ARBA00023014"/>
    </source>
</evidence>
<dbReference type="SFLD" id="SFLDF00348">
    <property type="entry name" value="FeFe_hydrogenase_maturase_(Hyd"/>
    <property type="match status" value="1"/>
</dbReference>
<accession>A0A1V5SQA2</accession>
<dbReference type="SFLD" id="SFLDG01280">
    <property type="entry name" value="HydE/PylB-like"/>
    <property type="match status" value="1"/>
</dbReference>
<dbReference type="InterPro" id="IPR010722">
    <property type="entry name" value="BATS_dom"/>
</dbReference>
<feature type="binding site" evidence="8">
    <location>
        <position position="234"/>
    </location>
    <ligand>
        <name>S-adenosyl-L-methionine</name>
        <dbReference type="ChEBI" id="CHEBI:59789"/>
    </ligand>
</feature>
<dbReference type="EMBL" id="MWBQ01000111">
    <property type="protein sequence ID" value="OQA56716.1"/>
    <property type="molecule type" value="Genomic_DNA"/>
</dbReference>
<dbReference type="InterPro" id="IPR013785">
    <property type="entry name" value="Aldolase_TIM"/>
</dbReference>
<dbReference type="Pfam" id="PF04055">
    <property type="entry name" value="Radical_SAM"/>
    <property type="match status" value="1"/>
</dbReference>
<keyword evidence="2 7" id="KW-0949">S-adenosyl-L-methionine</keyword>
<dbReference type="InterPro" id="IPR006638">
    <property type="entry name" value="Elp3/MiaA/NifB-like_rSAM"/>
</dbReference>
<evidence type="ECO:0000256" key="6">
    <source>
        <dbReference type="ARBA" id="ARBA00034078"/>
    </source>
</evidence>
<dbReference type="Proteomes" id="UP000485569">
    <property type="component" value="Unassembled WGS sequence"/>
</dbReference>
<dbReference type="GO" id="GO:0004076">
    <property type="term" value="F:biotin synthase activity"/>
    <property type="evidence" value="ECO:0007669"/>
    <property type="project" value="UniProtKB-EC"/>
</dbReference>
<keyword evidence="4 7" id="KW-0408">Iron</keyword>
<dbReference type="InterPro" id="IPR058240">
    <property type="entry name" value="rSAM_sf"/>
</dbReference>
<feature type="binding site" evidence="8">
    <location>
        <position position="175"/>
    </location>
    <ligand>
        <name>S-adenosyl-L-methionine</name>
        <dbReference type="ChEBI" id="CHEBI:59789"/>
    </ligand>
</feature>
<feature type="binding site" evidence="8">
    <location>
        <position position="164"/>
    </location>
    <ligand>
        <name>S-adenosyl-L-methionine</name>
        <dbReference type="ChEBI" id="CHEBI:59789"/>
    </ligand>
</feature>
<dbReference type="EC" id="2.8.1.6" evidence="10"/>
<comment type="caution">
    <text evidence="10">The sequence shown here is derived from an EMBL/GenBank/DDBJ whole genome shotgun (WGS) entry which is preliminary data.</text>
</comment>
<dbReference type="PIRSF" id="PIRSF004762">
    <property type="entry name" value="CHP00423"/>
    <property type="match status" value="1"/>
</dbReference>
<dbReference type="SFLD" id="SFLDS00029">
    <property type="entry name" value="Radical_SAM"/>
    <property type="match status" value="1"/>
</dbReference>
<evidence type="ECO:0000313" key="10">
    <source>
        <dbReference type="EMBL" id="OQA56716.1"/>
    </source>
</evidence>
<dbReference type="SMART" id="SM00729">
    <property type="entry name" value="Elp3"/>
    <property type="match status" value="1"/>
</dbReference>
<keyword evidence="5 7" id="KW-0411">Iron-sulfur</keyword>
<dbReference type="InterPro" id="IPR007197">
    <property type="entry name" value="rSAM"/>
</dbReference>
<keyword evidence="10" id="KW-0808">Transferase</keyword>
<dbReference type="PANTHER" id="PTHR43726">
    <property type="entry name" value="3-METHYLORNITHINE SYNTHASE"/>
    <property type="match status" value="1"/>
</dbReference>
<evidence type="ECO:0000256" key="3">
    <source>
        <dbReference type="ARBA" id="ARBA00022723"/>
    </source>
</evidence>
<protein>
    <submittedName>
        <fullName evidence="10">Biotin synthase</fullName>
        <ecNumber evidence="10">2.8.1.6</ecNumber>
    </submittedName>
</protein>
<dbReference type="GO" id="GO:0044272">
    <property type="term" value="P:sulfur compound biosynthetic process"/>
    <property type="evidence" value="ECO:0007669"/>
    <property type="project" value="UniProtKB-ARBA"/>
</dbReference>
<keyword evidence="3" id="KW-0479">Metal-binding</keyword>
<evidence type="ECO:0000256" key="8">
    <source>
        <dbReference type="PIRSR" id="PIRSR004762-2"/>
    </source>
</evidence>
<dbReference type="SMART" id="SM00876">
    <property type="entry name" value="BATS"/>
    <property type="match status" value="1"/>
</dbReference>
<feature type="binding site" evidence="7">
    <location>
        <position position="65"/>
    </location>
    <ligand>
        <name>[4Fe-4S] cluster</name>
        <dbReference type="ChEBI" id="CHEBI:49883"/>
        <note>4Fe-4S-S-AdoMet</note>
    </ligand>
</feature>
<dbReference type="GO" id="GO:0046872">
    <property type="term" value="F:metal ion binding"/>
    <property type="evidence" value="ECO:0007669"/>
    <property type="project" value="UniProtKB-KW"/>
</dbReference>
<organism evidence="10">
    <name type="scientific">Candidatus Atribacter allofermentans</name>
    <dbReference type="NCBI Taxonomy" id="1852833"/>
    <lineage>
        <taxon>Bacteria</taxon>
        <taxon>Pseudomonadati</taxon>
        <taxon>Atribacterota</taxon>
        <taxon>Atribacteria</taxon>
        <taxon>Atribacterales</taxon>
        <taxon>Atribacteraceae</taxon>
        <taxon>Atribacter</taxon>
    </lineage>
</organism>
<dbReference type="GO" id="GO:0042364">
    <property type="term" value="P:water-soluble vitamin biosynthetic process"/>
    <property type="evidence" value="ECO:0007669"/>
    <property type="project" value="UniProtKB-ARBA"/>
</dbReference>
<dbReference type="CDD" id="cd01335">
    <property type="entry name" value="Radical_SAM"/>
    <property type="match status" value="1"/>
</dbReference>
<dbReference type="NCBIfam" id="TIGR03956">
    <property type="entry name" value="rSAM_HydE"/>
    <property type="match status" value="1"/>
</dbReference>
<dbReference type="SUPFAM" id="SSF102114">
    <property type="entry name" value="Radical SAM enzymes"/>
    <property type="match status" value="1"/>
</dbReference>
<evidence type="ECO:0000256" key="4">
    <source>
        <dbReference type="ARBA" id="ARBA00023004"/>
    </source>
</evidence>
<sequence length="364" mass="41205">MREAMNVQSILIKEPGNFNQENLRQLFDLAEHNLPSLLKYANQIRKEQVGDEVHLRGIIEFSNYCSCHCLYCGLRAENRKISRYRLTNQEIFQSVQTAVNYGLKTIVLQSGEDRFYQPEDIARLIEFIKKHFDVAITLSVGEHPHQSYQIWRNAGADRYLLKHETADPILYQKLRPGKNLQDRIECLLDLKDLGYQIGSGNMVGLPGQTLTSLIDDVLLMKKLNVEMAGIGPFLPHPDTPLVGSSAGSLTETLKILAITRIILPTIHLPATTAISTVNDDARRLALESGANVIMPNFTPLTVRDQYVIYPQKIDIIEDPEQSVNKLKKLLKEMNRTISMSYGHAVKIKTYSLTKKEAYHGFGSQ</sequence>
<dbReference type="GO" id="GO:0051539">
    <property type="term" value="F:4 iron, 4 sulfur cluster binding"/>
    <property type="evidence" value="ECO:0007669"/>
    <property type="project" value="UniProtKB-KW"/>
</dbReference>
<dbReference type="AlphaFoldDB" id="A0A1V5SQA2"/>
<feature type="binding site" evidence="7">
    <location>
        <position position="69"/>
    </location>
    <ligand>
        <name>[4Fe-4S] cluster</name>
        <dbReference type="ChEBI" id="CHEBI:49883"/>
        <note>4Fe-4S-S-AdoMet</note>
    </ligand>
</feature>
<feature type="binding site" evidence="7">
    <location>
        <position position="72"/>
    </location>
    <ligand>
        <name>[4Fe-4S] cluster</name>
        <dbReference type="ChEBI" id="CHEBI:49883"/>
        <note>4Fe-4S-S-AdoMet</note>
    </ligand>
</feature>
<evidence type="ECO:0000256" key="2">
    <source>
        <dbReference type="ARBA" id="ARBA00022691"/>
    </source>
</evidence>
<evidence type="ECO:0000256" key="1">
    <source>
        <dbReference type="ARBA" id="ARBA00022485"/>
    </source>
</evidence>
<dbReference type="SFLD" id="SFLDG01060">
    <property type="entry name" value="BATS_domain_containing"/>
    <property type="match status" value="1"/>
</dbReference>
<dbReference type="PROSITE" id="PS51918">
    <property type="entry name" value="RADICAL_SAM"/>
    <property type="match status" value="1"/>
</dbReference>
<feature type="binding site" evidence="8">
    <location>
        <position position="183"/>
    </location>
    <ligand>
        <name>S-adenosyl-L-methionine</name>
        <dbReference type="ChEBI" id="CHEBI:59789"/>
    </ligand>
</feature>
<keyword evidence="1 7" id="KW-0004">4Fe-4S</keyword>
<comment type="cofactor">
    <cofactor evidence="6">
        <name>[2Fe-2S] cluster</name>
        <dbReference type="ChEBI" id="CHEBI:190135"/>
    </cofactor>
</comment>
<comment type="cofactor">
    <cofactor evidence="7">
        <name>[4Fe-4S] cluster</name>
        <dbReference type="ChEBI" id="CHEBI:49883"/>
    </cofactor>
    <text evidence="7">Binds 1 [4Fe-4S] cluster. The cluster is coordinated with 3 cysteines and an exchangeable S-adenosyl-L-methionine.</text>
</comment>
<gene>
    <name evidence="10" type="primary">bioB</name>
    <name evidence="10" type="ORF">BWY41_01452</name>
</gene>
<dbReference type="PANTHER" id="PTHR43726:SF1">
    <property type="entry name" value="BIOTIN SYNTHASE"/>
    <property type="match status" value="1"/>
</dbReference>
<feature type="domain" description="Radical SAM core" evidence="9">
    <location>
        <begin position="51"/>
        <end position="273"/>
    </location>
</feature>
<dbReference type="InterPro" id="IPR024021">
    <property type="entry name" value="FeFe-hyd_HydE_rSAM"/>
</dbReference>
<feature type="binding site" evidence="8">
    <location>
        <position position="139"/>
    </location>
    <ligand>
        <name>(3R)-3-methyl-D-ornithine</name>
        <dbReference type="ChEBI" id="CHEBI:64642"/>
    </ligand>
</feature>
<evidence type="ECO:0000259" key="9">
    <source>
        <dbReference type="PROSITE" id="PS51918"/>
    </source>
</evidence>
<reference evidence="10" key="1">
    <citation type="submission" date="2017-02" db="EMBL/GenBank/DDBJ databases">
        <title>Delving into the versatile metabolic prowess of the omnipresent phylum Bacteroidetes.</title>
        <authorList>
            <person name="Nobu M.K."/>
            <person name="Mei R."/>
            <person name="Narihiro T."/>
            <person name="Kuroda K."/>
            <person name="Liu W.-T."/>
        </authorList>
    </citation>
    <scope>NUCLEOTIDE SEQUENCE</scope>
    <source>
        <strain evidence="10">ADurb.Bin276</strain>
    </source>
</reference>